<comment type="similarity">
    <text evidence="2 7">Belongs to the thiolase-like superfamily. Thiolase family.</text>
</comment>
<evidence type="ECO:0000259" key="9">
    <source>
        <dbReference type="Pfam" id="PF02803"/>
    </source>
</evidence>
<dbReference type="PROSITE" id="PS00737">
    <property type="entry name" value="THIOLASE_2"/>
    <property type="match status" value="1"/>
</dbReference>
<feature type="active site" description="Proton acceptor" evidence="6">
    <location>
        <position position="394"/>
    </location>
</feature>
<dbReference type="EMBL" id="WHUW01000015">
    <property type="protein sequence ID" value="KAF8438910.1"/>
    <property type="molecule type" value="Genomic_DNA"/>
</dbReference>
<evidence type="ECO:0000256" key="6">
    <source>
        <dbReference type="PIRSR" id="PIRSR000429-1"/>
    </source>
</evidence>
<dbReference type="PANTHER" id="PTHR43853">
    <property type="entry name" value="3-KETOACYL-COA THIOLASE, PEROXISOMAL"/>
    <property type="match status" value="1"/>
</dbReference>
<dbReference type="Gene3D" id="3.40.47.10">
    <property type="match status" value="2"/>
</dbReference>
<dbReference type="Proteomes" id="UP001194468">
    <property type="component" value="Unassembled WGS sequence"/>
</dbReference>
<dbReference type="InterPro" id="IPR050215">
    <property type="entry name" value="Thiolase-like_sf_Thiolase"/>
</dbReference>
<evidence type="ECO:0000256" key="4">
    <source>
        <dbReference type="ARBA" id="ARBA00023315"/>
    </source>
</evidence>
<feature type="active site" description="Acyl-thioester intermediate" evidence="6">
    <location>
        <position position="103"/>
    </location>
</feature>
<dbReference type="PIRSF" id="PIRSF000429">
    <property type="entry name" value="Ac-CoA_Ac_transf"/>
    <property type="match status" value="1"/>
</dbReference>
<dbReference type="SUPFAM" id="SSF53901">
    <property type="entry name" value="Thiolase-like"/>
    <property type="match status" value="1"/>
</dbReference>
<reference evidence="10" key="2">
    <citation type="journal article" date="2020" name="Nat. Commun.">
        <title>Large-scale genome sequencing of mycorrhizal fungi provides insights into the early evolution of symbiotic traits.</title>
        <authorList>
            <person name="Miyauchi S."/>
            <person name="Kiss E."/>
            <person name="Kuo A."/>
            <person name="Drula E."/>
            <person name="Kohler A."/>
            <person name="Sanchez-Garcia M."/>
            <person name="Morin E."/>
            <person name="Andreopoulos B."/>
            <person name="Barry K.W."/>
            <person name="Bonito G."/>
            <person name="Buee M."/>
            <person name="Carver A."/>
            <person name="Chen C."/>
            <person name="Cichocki N."/>
            <person name="Clum A."/>
            <person name="Culley D."/>
            <person name="Crous P.W."/>
            <person name="Fauchery L."/>
            <person name="Girlanda M."/>
            <person name="Hayes R.D."/>
            <person name="Keri Z."/>
            <person name="LaButti K."/>
            <person name="Lipzen A."/>
            <person name="Lombard V."/>
            <person name="Magnuson J."/>
            <person name="Maillard F."/>
            <person name="Murat C."/>
            <person name="Nolan M."/>
            <person name="Ohm R.A."/>
            <person name="Pangilinan J."/>
            <person name="Pereira M.F."/>
            <person name="Perotto S."/>
            <person name="Peter M."/>
            <person name="Pfister S."/>
            <person name="Riley R."/>
            <person name="Sitrit Y."/>
            <person name="Stielow J.B."/>
            <person name="Szollosi G."/>
            <person name="Zifcakova L."/>
            <person name="Stursova M."/>
            <person name="Spatafora J.W."/>
            <person name="Tedersoo L."/>
            <person name="Vaario L.M."/>
            <person name="Yamada A."/>
            <person name="Yan M."/>
            <person name="Wang P."/>
            <person name="Xu J."/>
            <person name="Bruns T."/>
            <person name="Baldrian P."/>
            <person name="Vilgalys R."/>
            <person name="Dunand C."/>
            <person name="Henrissat B."/>
            <person name="Grigoriev I.V."/>
            <person name="Hibbett D."/>
            <person name="Nagy L.G."/>
            <person name="Martin F.M."/>
        </authorList>
    </citation>
    <scope>NUCLEOTIDE SEQUENCE</scope>
    <source>
        <strain evidence="10">BED1</strain>
    </source>
</reference>
<dbReference type="InterPro" id="IPR002155">
    <property type="entry name" value="Thiolase"/>
</dbReference>
<organism evidence="10 11">
    <name type="scientific">Boletus edulis BED1</name>
    <dbReference type="NCBI Taxonomy" id="1328754"/>
    <lineage>
        <taxon>Eukaryota</taxon>
        <taxon>Fungi</taxon>
        <taxon>Dikarya</taxon>
        <taxon>Basidiomycota</taxon>
        <taxon>Agaricomycotina</taxon>
        <taxon>Agaricomycetes</taxon>
        <taxon>Agaricomycetidae</taxon>
        <taxon>Boletales</taxon>
        <taxon>Boletineae</taxon>
        <taxon>Boletaceae</taxon>
        <taxon>Boletoideae</taxon>
        <taxon>Boletus</taxon>
    </lineage>
</organism>
<evidence type="ECO:0000256" key="3">
    <source>
        <dbReference type="ARBA" id="ARBA00022679"/>
    </source>
</evidence>
<evidence type="ECO:0000259" key="8">
    <source>
        <dbReference type="Pfam" id="PF00108"/>
    </source>
</evidence>
<dbReference type="GO" id="GO:0010124">
    <property type="term" value="P:phenylacetate catabolic process"/>
    <property type="evidence" value="ECO:0007669"/>
    <property type="project" value="TreeGrafter"/>
</dbReference>
<evidence type="ECO:0000256" key="1">
    <source>
        <dbReference type="ARBA" id="ARBA00004872"/>
    </source>
</evidence>
<gene>
    <name evidence="10" type="ORF">L210DRAFT_3761134</name>
</gene>
<evidence type="ECO:0000313" key="11">
    <source>
        <dbReference type="Proteomes" id="UP001194468"/>
    </source>
</evidence>
<dbReference type="CDD" id="cd00751">
    <property type="entry name" value="thiolase"/>
    <property type="match status" value="1"/>
</dbReference>
<dbReference type="InterPro" id="IPR020616">
    <property type="entry name" value="Thiolase_N"/>
</dbReference>
<feature type="domain" description="Thiolase C-terminal" evidence="9">
    <location>
        <begin position="286"/>
        <end position="406"/>
    </location>
</feature>
<dbReference type="InterPro" id="IPR020613">
    <property type="entry name" value="Thiolase_CS"/>
</dbReference>
<evidence type="ECO:0000256" key="5">
    <source>
        <dbReference type="ARBA" id="ARBA00047605"/>
    </source>
</evidence>
<keyword evidence="3 7" id="KW-0808">Transferase</keyword>
<dbReference type="Pfam" id="PF02803">
    <property type="entry name" value="Thiolase_C"/>
    <property type="match status" value="1"/>
</dbReference>
<feature type="domain" description="Thiolase N-terminal" evidence="8">
    <location>
        <begin position="46"/>
        <end position="277"/>
    </location>
</feature>
<keyword evidence="4 7" id="KW-0012">Acyltransferase</keyword>
<dbReference type="NCBIfam" id="TIGR01930">
    <property type="entry name" value="AcCoA-C-Actrans"/>
    <property type="match status" value="1"/>
</dbReference>
<evidence type="ECO:0000256" key="2">
    <source>
        <dbReference type="ARBA" id="ARBA00010982"/>
    </source>
</evidence>
<dbReference type="InterPro" id="IPR016039">
    <property type="entry name" value="Thiolase-like"/>
</dbReference>
<accession>A0AAD4GE81</accession>
<dbReference type="InterPro" id="IPR020617">
    <property type="entry name" value="Thiolase_C"/>
</dbReference>
<evidence type="ECO:0000313" key="10">
    <source>
        <dbReference type="EMBL" id="KAF8438910.1"/>
    </source>
</evidence>
<comment type="pathway">
    <text evidence="1">Lipid metabolism; fatty acid metabolism.</text>
</comment>
<evidence type="ECO:0000256" key="7">
    <source>
        <dbReference type="RuleBase" id="RU003557"/>
    </source>
</evidence>
<keyword evidence="11" id="KW-1185">Reference proteome</keyword>
<sequence>MQRLMQISSHLYPLAGVAALQEKRPDDVVVTMAIRSPLTKAKKGALKDALQQVIAYSHVDPASVGDICVGTVLTPDPVYHARSAALAAGFPETVPIQVVNRFCSSGLMATTIIANQIRSGQIEIGLAVGVESMSQNPDKGAPPQSESISANATAKDCLAPMGWTSENVAQDYNISRDDMDNFAAQSFQRAEHAEKSGYFTKEIVPFTVSVNDKDPVTGTTSRRRVTVTKDDGIRYGTTKENLLKIRSAFPQWGYGRTTGGNACQITDGAAAVLLMTRRKAEALGLTILGKHVSTAVTGLPPRVMGIGPVYAIPMVLKNAGLDVSDVDLFEINEAFASQYVYCVQKLGLNLDKVNVNGGAIALGHPHGCTGVRLIVTGLSELQRRNGKVLVTSMCIGTGMGAAAVFVRDA</sequence>
<feature type="active site" description="Proton acceptor" evidence="6">
    <location>
        <position position="364"/>
    </location>
</feature>
<dbReference type="PANTHER" id="PTHR43853:SF10">
    <property type="entry name" value="ACETYL-COA C-ACETYLTRANSFERASE"/>
    <property type="match status" value="1"/>
</dbReference>
<proteinExistence type="inferred from homology"/>
<dbReference type="AlphaFoldDB" id="A0AAD4GE81"/>
<reference evidence="10" key="1">
    <citation type="submission" date="2019-10" db="EMBL/GenBank/DDBJ databases">
        <authorList>
            <consortium name="DOE Joint Genome Institute"/>
            <person name="Kuo A."/>
            <person name="Miyauchi S."/>
            <person name="Kiss E."/>
            <person name="Drula E."/>
            <person name="Kohler A."/>
            <person name="Sanchez-Garcia M."/>
            <person name="Andreopoulos B."/>
            <person name="Barry K.W."/>
            <person name="Bonito G."/>
            <person name="Buee M."/>
            <person name="Carver A."/>
            <person name="Chen C."/>
            <person name="Cichocki N."/>
            <person name="Clum A."/>
            <person name="Culley D."/>
            <person name="Crous P.W."/>
            <person name="Fauchery L."/>
            <person name="Girlanda M."/>
            <person name="Hayes R."/>
            <person name="Keri Z."/>
            <person name="LaButti K."/>
            <person name="Lipzen A."/>
            <person name="Lombard V."/>
            <person name="Magnuson J."/>
            <person name="Maillard F."/>
            <person name="Morin E."/>
            <person name="Murat C."/>
            <person name="Nolan M."/>
            <person name="Ohm R."/>
            <person name="Pangilinan J."/>
            <person name="Pereira M."/>
            <person name="Perotto S."/>
            <person name="Peter M."/>
            <person name="Riley R."/>
            <person name="Sitrit Y."/>
            <person name="Stielow B."/>
            <person name="Szollosi G."/>
            <person name="Zifcakova L."/>
            <person name="Stursova M."/>
            <person name="Spatafora J.W."/>
            <person name="Tedersoo L."/>
            <person name="Vaario L.-M."/>
            <person name="Yamada A."/>
            <person name="Yan M."/>
            <person name="Wang P."/>
            <person name="Xu J."/>
            <person name="Bruns T."/>
            <person name="Baldrian P."/>
            <person name="Vilgalys R."/>
            <person name="Henrissat B."/>
            <person name="Grigoriev I.V."/>
            <person name="Hibbett D."/>
            <person name="Nagy L.G."/>
            <person name="Martin F.M."/>
        </authorList>
    </citation>
    <scope>NUCLEOTIDE SEQUENCE</scope>
    <source>
        <strain evidence="10">BED1</strain>
    </source>
</reference>
<protein>
    <submittedName>
        <fullName evidence="10">Thiolase, N-terminal domain-containing protein</fullName>
    </submittedName>
</protein>
<dbReference type="GO" id="GO:0003988">
    <property type="term" value="F:acetyl-CoA C-acyltransferase activity"/>
    <property type="evidence" value="ECO:0007669"/>
    <property type="project" value="UniProtKB-EC"/>
</dbReference>
<name>A0AAD4GE81_BOLED</name>
<comment type="caution">
    <text evidence="10">The sequence shown here is derived from an EMBL/GenBank/DDBJ whole genome shotgun (WGS) entry which is preliminary data.</text>
</comment>
<dbReference type="Pfam" id="PF00108">
    <property type="entry name" value="Thiolase_N"/>
    <property type="match status" value="1"/>
</dbReference>
<dbReference type="GO" id="GO:0005777">
    <property type="term" value="C:peroxisome"/>
    <property type="evidence" value="ECO:0007669"/>
    <property type="project" value="TreeGrafter"/>
</dbReference>
<comment type="catalytic activity">
    <reaction evidence="5">
        <text>an acyl-CoA + acetyl-CoA = a 3-oxoacyl-CoA + CoA</text>
        <dbReference type="Rhea" id="RHEA:21564"/>
        <dbReference type="ChEBI" id="CHEBI:57287"/>
        <dbReference type="ChEBI" id="CHEBI:57288"/>
        <dbReference type="ChEBI" id="CHEBI:58342"/>
        <dbReference type="ChEBI" id="CHEBI:90726"/>
        <dbReference type="EC" id="2.3.1.16"/>
    </reaction>
</comment>
<dbReference type="GO" id="GO:0006635">
    <property type="term" value="P:fatty acid beta-oxidation"/>
    <property type="evidence" value="ECO:0007669"/>
    <property type="project" value="TreeGrafter"/>
</dbReference>